<evidence type="ECO:0000256" key="3">
    <source>
        <dbReference type="ARBA" id="ARBA00022777"/>
    </source>
</evidence>
<feature type="compositionally biased region" description="Polar residues" evidence="5">
    <location>
        <begin position="435"/>
        <end position="446"/>
    </location>
</feature>
<dbReference type="InterPro" id="IPR038286">
    <property type="entry name" value="IPK_sf"/>
</dbReference>
<accession>A0AAW1TNT9</accession>
<comment type="caution">
    <text evidence="6">The sequence shown here is derived from an EMBL/GenBank/DDBJ whole genome shotgun (WGS) entry which is preliminary data.</text>
</comment>
<feature type="region of interest" description="Disordered" evidence="5">
    <location>
        <begin position="414"/>
        <end position="446"/>
    </location>
</feature>
<evidence type="ECO:0000256" key="5">
    <source>
        <dbReference type="SAM" id="MobiDB-lite"/>
    </source>
</evidence>
<evidence type="ECO:0000313" key="6">
    <source>
        <dbReference type="EMBL" id="KAK9873191.1"/>
    </source>
</evidence>
<dbReference type="SUPFAM" id="SSF56104">
    <property type="entry name" value="SAICAR synthase-like"/>
    <property type="match status" value="1"/>
</dbReference>
<comment type="similarity">
    <text evidence="1 4">Belongs to the inositol phosphokinase (IPK) family.</text>
</comment>
<protein>
    <recommendedName>
        <fullName evidence="4">Kinase</fullName>
        <ecNumber evidence="4">2.7.-.-</ecNumber>
    </recommendedName>
</protein>
<feature type="compositionally biased region" description="Basic residues" evidence="5">
    <location>
        <begin position="472"/>
        <end position="481"/>
    </location>
</feature>
<evidence type="ECO:0000256" key="4">
    <source>
        <dbReference type="RuleBase" id="RU363090"/>
    </source>
</evidence>
<dbReference type="GO" id="GO:0000828">
    <property type="term" value="F:inositol hexakisphosphate kinase activity"/>
    <property type="evidence" value="ECO:0007669"/>
    <property type="project" value="TreeGrafter"/>
</dbReference>
<dbReference type="GO" id="GO:0046854">
    <property type="term" value="P:phosphatidylinositol phosphate biosynthetic process"/>
    <property type="evidence" value="ECO:0007669"/>
    <property type="project" value="TreeGrafter"/>
</dbReference>
<gene>
    <name evidence="6" type="ORF">WA026_021424</name>
</gene>
<dbReference type="InterPro" id="IPR005522">
    <property type="entry name" value="IPK"/>
</dbReference>
<organism evidence="6 7">
    <name type="scientific">Henosepilachna vigintioctopunctata</name>
    <dbReference type="NCBI Taxonomy" id="420089"/>
    <lineage>
        <taxon>Eukaryota</taxon>
        <taxon>Metazoa</taxon>
        <taxon>Ecdysozoa</taxon>
        <taxon>Arthropoda</taxon>
        <taxon>Hexapoda</taxon>
        <taxon>Insecta</taxon>
        <taxon>Pterygota</taxon>
        <taxon>Neoptera</taxon>
        <taxon>Endopterygota</taxon>
        <taxon>Coleoptera</taxon>
        <taxon>Polyphaga</taxon>
        <taxon>Cucujiformia</taxon>
        <taxon>Coccinelloidea</taxon>
        <taxon>Coccinellidae</taxon>
        <taxon>Epilachninae</taxon>
        <taxon>Epilachnini</taxon>
        <taxon>Henosepilachna</taxon>
    </lineage>
</organism>
<proteinExistence type="inferred from homology"/>
<evidence type="ECO:0000256" key="1">
    <source>
        <dbReference type="ARBA" id="ARBA00007374"/>
    </source>
</evidence>
<sequence>MVYLLADWGMGENELRRRNYADQQLDLQRRCSEQFDVDQGEVDLHPLSNQVGGHTRLMVLNPGTICKPLNYRELDFYQNIQDQDIKMFVPKYKGVMQATVCSGGKMEKRYSPNFRDDPSRNKTDRKRKREDVLKMKIHHTGNPKDVLKSISNADNTNKQYFLMLENITSKYVHPCILDLKMGTRQHGDDATAEKRTKQMAKCAASTSSSLGVRLCGMQVYQADDDIYLKKDKYWGRELNEEGFQNALCKFFDNGYGLRVTVIRKVIAKLEQLRQVIEKQSSYRFYSCSLLIVYEGNGGVPLLTISKPDSCCSESLECLDNDCMRASQYNSREVPSCYDADTSNSSLDFISSHDEVSQDSHHRGFGEAAARGAKSSNFFNISEETVFLDSPSVPSIRASSPVSVDSWMMYSNSSSDEYSLSGHSNGESSNEDISDFETSSPQKSRHSCTLQFADLELEDEDDENLTQNASHKNQNKRLRVKSRNHSLATVSTIGPTLAEPFSVDVRMIDFANTSFVAKDDNNTKSSAIHHGPDGGFLQGLDSLKRLLSQLLVEG</sequence>
<keyword evidence="7" id="KW-1185">Reference proteome</keyword>
<dbReference type="Pfam" id="PF03770">
    <property type="entry name" value="IPK"/>
    <property type="match status" value="1"/>
</dbReference>
<evidence type="ECO:0000313" key="7">
    <source>
        <dbReference type="Proteomes" id="UP001431783"/>
    </source>
</evidence>
<keyword evidence="3 4" id="KW-0418">Kinase</keyword>
<dbReference type="GO" id="GO:0005737">
    <property type="term" value="C:cytoplasm"/>
    <property type="evidence" value="ECO:0007669"/>
    <property type="project" value="TreeGrafter"/>
</dbReference>
<dbReference type="GO" id="GO:0005634">
    <property type="term" value="C:nucleus"/>
    <property type="evidence" value="ECO:0007669"/>
    <property type="project" value="TreeGrafter"/>
</dbReference>
<feature type="region of interest" description="Disordered" evidence="5">
    <location>
        <begin position="460"/>
        <end position="481"/>
    </location>
</feature>
<dbReference type="Gene3D" id="3.30.470.160">
    <property type="entry name" value="Inositol polyphosphate kinase"/>
    <property type="match status" value="1"/>
</dbReference>
<name>A0AAW1TNT9_9CUCU</name>
<dbReference type="EMBL" id="JARQZJ010000016">
    <property type="protein sequence ID" value="KAK9873191.1"/>
    <property type="molecule type" value="Genomic_DNA"/>
</dbReference>
<feature type="region of interest" description="Disordered" evidence="5">
    <location>
        <begin position="107"/>
        <end position="129"/>
    </location>
</feature>
<keyword evidence="2 4" id="KW-0808">Transferase</keyword>
<dbReference type="Proteomes" id="UP001431783">
    <property type="component" value="Unassembled WGS sequence"/>
</dbReference>
<dbReference type="GO" id="GO:0032958">
    <property type="term" value="P:inositol phosphate biosynthetic process"/>
    <property type="evidence" value="ECO:0007669"/>
    <property type="project" value="InterPro"/>
</dbReference>
<reference evidence="6 7" key="1">
    <citation type="submission" date="2023-03" db="EMBL/GenBank/DDBJ databases">
        <title>Genome insight into feeding habits of ladybird beetles.</title>
        <authorList>
            <person name="Li H.-S."/>
            <person name="Huang Y.-H."/>
            <person name="Pang H."/>
        </authorList>
    </citation>
    <scope>NUCLEOTIDE SEQUENCE [LARGE SCALE GENOMIC DNA]</scope>
    <source>
        <strain evidence="6">SYSU_2023b</strain>
        <tissue evidence="6">Whole body</tissue>
    </source>
</reference>
<feature type="compositionally biased region" description="Basic and acidic residues" evidence="5">
    <location>
        <begin position="107"/>
        <end position="122"/>
    </location>
</feature>
<dbReference type="PANTHER" id="PTHR12400:SF21">
    <property type="entry name" value="KINASE"/>
    <property type="match status" value="1"/>
</dbReference>
<dbReference type="EC" id="2.7.-.-" evidence="4"/>
<dbReference type="PANTHER" id="PTHR12400">
    <property type="entry name" value="INOSITOL POLYPHOSPHATE KINASE"/>
    <property type="match status" value="1"/>
</dbReference>
<dbReference type="AlphaFoldDB" id="A0AAW1TNT9"/>
<evidence type="ECO:0000256" key="2">
    <source>
        <dbReference type="ARBA" id="ARBA00022679"/>
    </source>
</evidence>